<evidence type="ECO:0000256" key="1">
    <source>
        <dbReference type="ARBA" id="ARBA00001971"/>
    </source>
</evidence>
<dbReference type="GO" id="GO:0020037">
    <property type="term" value="F:heme binding"/>
    <property type="evidence" value="ECO:0007669"/>
    <property type="project" value="InterPro"/>
</dbReference>
<feature type="binding site" description="axial binding residue" evidence="13">
    <location>
        <position position="454"/>
    </location>
    <ligand>
        <name>heme</name>
        <dbReference type="ChEBI" id="CHEBI:30413"/>
    </ligand>
    <ligandPart>
        <name>Fe</name>
        <dbReference type="ChEBI" id="CHEBI:18248"/>
    </ligandPart>
</feature>
<sequence>MFLLYILLVAISVYLYLKWNFSYWDRCGFESIEKNIPFGALDSVRRNKRSFGLAIYDAYLATTKPFVGIYLTLRPALLVRDAQMAHDILVKDFAHFHDRGVYVDEKHDAMSASLFAMEGQKWKQLRSKLTASFTSGKLKAMFGTAEAVADKMMAHLNEKIPEGGSAEVDMKALMASYAIDIVASTIFGLEVDSFSNPDNIFRTISREVNAPTPKNILRGTTSFLYPKVEKFFNRLGWPIDGIERMQKLVHETIDLRDEKHMVRRDLLQLLLQLRNTGKISTDESDWSAEKTSKIDSIESLSKDNIAAQLFLFFVAGYETSASTAAFTLYEVMQNPSVLEKLLEDINETLAKHNGEINYDSIQDMKYLELCVMETTRKYPALPLLNRMCNRDYPLPNTNLVLRKGTQVIISLLGIHRDADYFPNPLEYQPERFTEEFKNYTPAAFMPFGEGPRQCIGKLLLNKHKIAWLISLAFLAARMGKLNVKIAIVKMLTNYKLEARHQKRELEFHVHGIPILPKGGVPVKLSRKH</sequence>
<organism evidence="15 16">
    <name type="scientific">Drosophila busckii</name>
    <name type="common">Fruit fly</name>
    <dbReference type="NCBI Taxonomy" id="30019"/>
    <lineage>
        <taxon>Eukaryota</taxon>
        <taxon>Metazoa</taxon>
        <taxon>Ecdysozoa</taxon>
        <taxon>Arthropoda</taxon>
        <taxon>Hexapoda</taxon>
        <taxon>Insecta</taxon>
        <taxon>Pterygota</taxon>
        <taxon>Neoptera</taxon>
        <taxon>Endopterygota</taxon>
        <taxon>Diptera</taxon>
        <taxon>Brachycera</taxon>
        <taxon>Muscomorpha</taxon>
        <taxon>Ephydroidea</taxon>
        <taxon>Drosophilidae</taxon>
        <taxon>Drosophila</taxon>
    </lineage>
</organism>
<dbReference type="InterPro" id="IPR002401">
    <property type="entry name" value="Cyt_P450_E_grp-I"/>
</dbReference>
<dbReference type="InterPro" id="IPR036396">
    <property type="entry name" value="Cyt_P450_sf"/>
</dbReference>
<evidence type="ECO:0000256" key="12">
    <source>
        <dbReference type="ARBA" id="ARBA00023136"/>
    </source>
</evidence>
<dbReference type="Proteomes" id="UP000494163">
    <property type="component" value="Chromosome 3R"/>
</dbReference>
<evidence type="ECO:0000256" key="7">
    <source>
        <dbReference type="ARBA" id="ARBA00022824"/>
    </source>
</evidence>
<dbReference type="PANTHER" id="PTHR24292:SF93">
    <property type="entry name" value="CYTOCHROME P450 310A1-RELATED"/>
    <property type="match status" value="1"/>
</dbReference>
<dbReference type="GO" id="GO:0016705">
    <property type="term" value="F:oxidoreductase activity, acting on paired donors, with incorporation or reduction of molecular oxygen"/>
    <property type="evidence" value="ECO:0007669"/>
    <property type="project" value="InterPro"/>
</dbReference>
<dbReference type="AlphaFoldDB" id="A0A0M4F6C3"/>
<dbReference type="SUPFAM" id="SSF48264">
    <property type="entry name" value="Cytochrome P450"/>
    <property type="match status" value="1"/>
</dbReference>
<comment type="subcellular location">
    <subcellularLocation>
        <location evidence="3">Endoplasmic reticulum membrane</location>
        <topology evidence="3">Peripheral membrane protein</topology>
    </subcellularLocation>
    <subcellularLocation>
        <location evidence="2">Microsome membrane</location>
        <topology evidence="2">Peripheral membrane protein</topology>
    </subcellularLocation>
</comment>
<evidence type="ECO:0000256" key="3">
    <source>
        <dbReference type="ARBA" id="ARBA00004406"/>
    </source>
</evidence>
<dbReference type="GO" id="GO:0005789">
    <property type="term" value="C:endoplasmic reticulum membrane"/>
    <property type="evidence" value="ECO:0007669"/>
    <property type="project" value="UniProtKB-SubCell"/>
</dbReference>
<keyword evidence="8" id="KW-0492">Microsome</keyword>
<evidence type="ECO:0000256" key="13">
    <source>
        <dbReference type="PIRSR" id="PIRSR602401-1"/>
    </source>
</evidence>
<dbReference type="CDD" id="cd11056">
    <property type="entry name" value="CYP6-like"/>
    <property type="match status" value="1"/>
</dbReference>
<comment type="cofactor">
    <cofactor evidence="1 13">
        <name>heme</name>
        <dbReference type="ChEBI" id="CHEBI:30413"/>
    </cofactor>
</comment>
<evidence type="ECO:0000256" key="11">
    <source>
        <dbReference type="ARBA" id="ARBA00023033"/>
    </source>
</evidence>
<protein>
    <submittedName>
        <fullName evidence="15">Cyp6d5</fullName>
    </submittedName>
</protein>
<evidence type="ECO:0000256" key="6">
    <source>
        <dbReference type="ARBA" id="ARBA00022723"/>
    </source>
</evidence>
<gene>
    <name evidence="15" type="ORF">Dbus_chr3Rg1982</name>
</gene>
<dbReference type="Gene3D" id="1.10.630.10">
    <property type="entry name" value="Cytochrome P450"/>
    <property type="match status" value="1"/>
</dbReference>
<dbReference type="GO" id="GO:0004497">
    <property type="term" value="F:monooxygenase activity"/>
    <property type="evidence" value="ECO:0007669"/>
    <property type="project" value="UniProtKB-KW"/>
</dbReference>
<dbReference type="PRINTS" id="PR00385">
    <property type="entry name" value="P450"/>
</dbReference>
<keyword evidence="9 14" id="KW-0560">Oxidoreductase</keyword>
<evidence type="ECO:0000256" key="9">
    <source>
        <dbReference type="ARBA" id="ARBA00023002"/>
    </source>
</evidence>
<evidence type="ECO:0000256" key="2">
    <source>
        <dbReference type="ARBA" id="ARBA00004174"/>
    </source>
</evidence>
<evidence type="ECO:0000256" key="5">
    <source>
        <dbReference type="ARBA" id="ARBA00022617"/>
    </source>
</evidence>
<dbReference type="InterPro" id="IPR050476">
    <property type="entry name" value="Insect_CytP450_Detox"/>
</dbReference>
<evidence type="ECO:0000256" key="10">
    <source>
        <dbReference type="ARBA" id="ARBA00023004"/>
    </source>
</evidence>
<keyword evidence="16" id="KW-1185">Reference proteome</keyword>
<evidence type="ECO:0000256" key="8">
    <source>
        <dbReference type="ARBA" id="ARBA00022848"/>
    </source>
</evidence>
<dbReference type="OMA" id="KWTFSFW"/>
<dbReference type="Pfam" id="PF00067">
    <property type="entry name" value="p450"/>
    <property type="match status" value="1"/>
</dbReference>
<evidence type="ECO:0000313" key="16">
    <source>
        <dbReference type="Proteomes" id="UP000494163"/>
    </source>
</evidence>
<evidence type="ECO:0000256" key="4">
    <source>
        <dbReference type="ARBA" id="ARBA00010617"/>
    </source>
</evidence>
<dbReference type="STRING" id="30019.A0A0M4F6C3"/>
<dbReference type="OrthoDB" id="2789670at2759"/>
<dbReference type="PRINTS" id="PR00463">
    <property type="entry name" value="EP450I"/>
</dbReference>
<reference evidence="15 16" key="1">
    <citation type="submission" date="2015-08" db="EMBL/GenBank/DDBJ databases">
        <title>Ancestral chromatin configuration constrains chromatin evolution on differentiating sex chromosomes in Drosophila.</title>
        <authorList>
            <person name="Zhou Q."/>
            <person name="Bachtrog D."/>
        </authorList>
    </citation>
    <scope>NUCLEOTIDE SEQUENCE [LARGE SCALE GENOMIC DNA]</scope>
    <source>
        <tissue evidence="15">Whole larvae</tissue>
    </source>
</reference>
<keyword evidence="6 13" id="KW-0479">Metal-binding</keyword>
<accession>A0A0M4F6C3</accession>
<dbReference type="EMBL" id="CP012526">
    <property type="protein sequence ID" value="ALC47232.1"/>
    <property type="molecule type" value="Genomic_DNA"/>
</dbReference>
<dbReference type="FunFam" id="1.10.630.10:FF:000042">
    <property type="entry name" value="Cytochrome P450"/>
    <property type="match status" value="1"/>
</dbReference>
<evidence type="ECO:0000313" key="15">
    <source>
        <dbReference type="EMBL" id="ALC47232.1"/>
    </source>
</evidence>
<keyword evidence="10 13" id="KW-0408">Iron</keyword>
<dbReference type="InterPro" id="IPR017972">
    <property type="entry name" value="Cyt_P450_CS"/>
</dbReference>
<evidence type="ECO:0000256" key="14">
    <source>
        <dbReference type="RuleBase" id="RU000461"/>
    </source>
</evidence>
<dbReference type="PANTHER" id="PTHR24292">
    <property type="entry name" value="CYTOCHROME P450"/>
    <property type="match status" value="1"/>
</dbReference>
<comment type="similarity">
    <text evidence="4 14">Belongs to the cytochrome P450 family.</text>
</comment>
<keyword evidence="7" id="KW-0256">Endoplasmic reticulum</keyword>
<dbReference type="InterPro" id="IPR001128">
    <property type="entry name" value="Cyt_P450"/>
</dbReference>
<keyword evidence="12" id="KW-0472">Membrane</keyword>
<dbReference type="GO" id="GO:0005506">
    <property type="term" value="F:iron ion binding"/>
    <property type="evidence" value="ECO:0007669"/>
    <property type="project" value="InterPro"/>
</dbReference>
<proteinExistence type="inferred from homology"/>
<name>A0A0M4F6C3_DROBS</name>
<dbReference type="SMR" id="A0A0M4F6C3"/>
<keyword evidence="5 13" id="KW-0349">Heme</keyword>
<keyword evidence="11 14" id="KW-0503">Monooxygenase</keyword>
<dbReference type="PROSITE" id="PS00086">
    <property type="entry name" value="CYTOCHROME_P450"/>
    <property type="match status" value="1"/>
</dbReference>